<keyword evidence="4" id="KW-0535">Nitrogen fixation</keyword>
<dbReference type="EMBL" id="JBHTJO010000001">
    <property type="protein sequence ID" value="MFD0986328.1"/>
    <property type="molecule type" value="Genomic_DNA"/>
</dbReference>
<dbReference type="PANTHER" id="PTHR43407">
    <property type="entry name" value="GLUTAMINE SYNTHETASE"/>
    <property type="match status" value="1"/>
</dbReference>
<organism evidence="9 10">
    <name type="scientific">Methyloligella solikamskensis</name>
    <dbReference type="NCBI Taxonomy" id="1177756"/>
    <lineage>
        <taxon>Bacteria</taxon>
        <taxon>Pseudomonadati</taxon>
        <taxon>Pseudomonadota</taxon>
        <taxon>Alphaproteobacteria</taxon>
        <taxon>Hyphomicrobiales</taxon>
        <taxon>Hyphomicrobiaceae</taxon>
        <taxon>Methyloligella</taxon>
    </lineage>
</organism>
<dbReference type="InterPro" id="IPR008146">
    <property type="entry name" value="Gln_synth_cat_dom"/>
</dbReference>
<dbReference type="PROSITE" id="PS51986">
    <property type="entry name" value="GS_BETA_GRASP"/>
    <property type="match status" value="1"/>
</dbReference>
<evidence type="ECO:0000259" key="7">
    <source>
        <dbReference type="PROSITE" id="PS51986"/>
    </source>
</evidence>
<evidence type="ECO:0000256" key="4">
    <source>
        <dbReference type="ARBA" id="ARBA00023231"/>
    </source>
</evidence>
<dbReference type="Pfam" id="PF00120">
    <property type="entry name" value="Gln-synt_C"/>
    <property type="match status" value="1"/>
</dbReference>
<evidence type="ECO:0000313" key="10">
    <source>
        <dbReference type="Proteomes" id="UP001597102"/>
    </source>
</evidence>
<evidence type="ECO:0000256" key="5">
    <source>
        <dbReference type="PROSITE-ProRule" id="PRU01330"/>
    </source>
</evidence>
<reference evidence="10" key="1">
    <citation type="journal article" date="2019" name="Int. J. Syst. Evol. Microbiol.">
        <title>The Global Catalogue of Microorganisms (GCM) 10K type strain sequencing project: providing services to taxonomists for standard genome sequencing and annotation.</title>
        <authorList>
            <consortium name="The Broad Institute Genomics Platform"/>
            <consortium name="The Broad Institute Genome Sequencing Center for Infectious Disease"/>
            <person name="Wu L."/>
            <person name="Ma J."/>
        </authorList>
    </citation>
    <scope>NUCLEOTIDE SEQUENCE [LARGE SCALE GENOMIC DNA]</scope>
    <source>
        <strain evidence="10">CCUG 61697</strain>
    </source>
</reference>
<proteinExistence type="inferred from homology"/>
<dbReference type="InterPro" id="IPR008147">
    <property type="entry name" value="Gln_synt_N"/>
</dbReference>
<evidence type="ECO:0000256" key="2">
    <source>
        <dbReference type="ARBA" id="ARBA00003117"/>
    </source>
</evidence>
<evidence type="ECO:0000256" key="3">
    <source>
        <dbReference type="ARBA" id="ARBA00009897"/>
    </source>
</evidence>
<gene>
    <name evidence="9" type="ORF">ACFQ2F_04385</name>
</gene>
<dbReference type="Gene3D" id="3.30.590.10">
    <property type="entry name" value="Glutamine synthetase/guanido kinase, catalytic domain"/>
    <property type="match status" value="1"/>
</dbReference>
<evidence type="ECO:0000259" key="8">
    <source>
        <dbReference type="PROSITE" id="PS51987"/>
    </source>
</evidence>
<accession>A0ABW3J990</accession>
<sequence>MGLNGDSYIERHGLWTDDQHKRAEEICEQIERDGLKTVRLGWGDQHGIVRGKTISAAQFMDSLKSGKDFQLVTAIFDTTNHPIVPPFGASNDLNIPEMIGLPDGILVPDPFTFRVLPWVKDTAWCLSDAYFASGNPCPLSTRQLLRSQVEKLAAMDFGMKVGLEFEFYVFRMLDPMLSPEDSGYPPTPPEVEMISHGYQYLTENRGDEVEGIMSYLQESLEQVGLPISTIEDEWGPGQCEVTFDPLPPVEAADAALLFRSAVKQLCRRQGFHASFMARPKVPNVFPSGWHMHQSLTNLSDGSNAFMAESGDDPLSDVGMQYLGGLLAHASGTSVLTTPTINGYKRQMPDSFAPSKAAWARENRGAMLRVIGRPGDPASRIENRIGEPTANPYLYIASQIIAGRSGIETKADPGEPAIAAYLSDRPDLPSNLIKAVEGFKASETMKAELGETFHNYYVMLKEFEINRFMSEVTDWEQNEYFEMY</sequence>
<name>A0ABW3J990_9HYPH</name>
<dbReference type="SMART" id="SM01230">
    <property type="entry name" value="Gln-synt_C"/>
    <property type="match status" value="1"/>
</dbReference>
<evidence type="ECO:0000256" key="1">
    <source>
        <dbReference type="ARBA" id="ARBA00001946"/>
    </source>
</evidence>
<feature type="domain" description="GS beta-grasp" evidence="7">
    <location>
        <begin position="33"/>
        <end position="134"/>
    </location>
</feature>
<feature type="domain" description="GS catalytic" evidence="8">
    <location>
        <begin position="141"/>
        <end position="483"/>
    </location>
</feature>
<dbReference type="PROSITE" id="PS51987">
    <property type="entry name" value="GS_CATALYTIC"/>
    <property type="match status" value="1"/>
</dbReference>
<dbReference type="Gene3D" id="3.10.20.70">
    <property type="entry name" value="Glutamine synthetase, N-terminal domain"/>
    <property type="match status" value="1"/>
</dbReference>
<keyword evidence="10" id="KW-1185">Reference proteome</keyword>
<dbReference type="EC" id="6.3.1.-" evidence="9"/>
<comment type="cofactor">
    <cofactor evidence="1">
        <name>Mg(2+)</name>
        <dbReference type="ChEBI" id="CHEBI:18420"/>
    </cofactor>
</comment>
<dbReference type="SUPFAM" id="SSF54368">
    <property type="entry name" value="Glutamine synthetase, N-terminal domain"/>
    <property type="match status" value="1"/>
</dbReference>
<dbReference type="SUPFAM" id="SSF55931">
    <property type="entry name" value="Glutamine synthetase/guanido kinase"/>
    <property type="match status" value="1"/>
</dbReference>
<protein>
    <submittedName>
        <fullName evidence="9">Glutamine synthetase family protein</fullName>
        <ecNumber evidence="9">6.3.1.-</ecNumber>
    </submittedName>
</protein>
<evidence type="ECO:0000256" key="6">
    <source>
        <dbReference type="RuleBase" id="RU000384"/>
    </source>
</evidence>
<dbReference type="Proteomes" id="UP001597102">
    <property type="component" value="Unassembled WGS sequence"/>
</dbReference>
<evidence type="ECO:0000313" key="9">
    <source>
        <dbReference type="EMBL" id="MFD0986328.1"/>
    </source>
</evidence>
<dbReference type="RefSeq" id="WP_379086251.1">
    <property type="nucleotide sequence ID" value="NZ_JBHTJO010000001.1"/>
</dbReference>
<dbReference type="GO" id="GO:0016874">
    <property type="term" value="F:ligase activity"/>
    <property type="evidence" value="ECO:0007669"/>
    <property type="project" value="UniProtKB-KW"/>
</dbReference>
<comment type="similarity">
    <text evidence="3 5 6">Belongs to the glutamine synthetase family.</text>
</comment>
<keyword evidence="9" id="KW-0436">Ligase</keyword>
<dbReference type="PANTHER" id="PTHR43407:SF1">
    <property type="entry name" value="LENGSIN"/>
    <property type="match status" value="1"/>
</dbReference>
<comment type="caution">
    <text evidence="9">The sequence shown here is derived from an EMBL/GenBank/DDBJ whole genome shotgun (WGS) entry which is preliminary data.</text>
</comment>
<dbReference type="InterPro" id="IPR036651">
    <property type="entry name" value="Gln_synt_N_sf"/>
</dbReference>
<dbReference type="InterPro" id="IPR014746">
    <property type="entry name" value="Gln_synth/guanido_kin_cat_dom"/>
</dbReference>
<comment type="function">
    <text evidence="2">Catalyzes the ATP-dependent biosynthesis of glutamine from glutamate and ammonia.</text>
</comment>